<dbReference type="EMBL" id="BAAAZP010000187">
    <property type="protein sequence ID" value="GAA3706567.1"/>
    <property type="molecule type" value="Genomic_DNA"/>
</dbReference>
<keyword evidence="4" id="KW-0560">Oxidoreductase</keyword>
<reference evidence="8" key="1">
    <citation type="journal article" date="2019" name="Int. J. Syst. Evol. Microbiol.">
        <title>The Global Catalogue of Microorganisms (GCM) 10K type strain sequencing project: providing services to taxonomists for standard genome sequencing and annotation.</title>
        <authorList>
            <consortium name="The Broad Institute Genomics Platform"/>
            <consortium name="The Broad Institute Genome Sequencing Center for Infectious Disease"/>
            <person name="Wu L."/>
            <person name="Ma J."/>
        </authorList>
    </citation>
    <scope>NUCLEOTIDE SEQUENCE [LARGE SCALE GENOMIC DNA]</scope>
    <source>
        <strain evidence="8">JCM 16904</strain>
    </source>
</reference>
<dbReference type="InterPro" id="IPR023753">
    <property type="entry name" value="FAD/NAD-binding_dom"/>
</dbReference>
<dbReference type="Pfam" id="PF14759">
    <property type="entry name" value="Reductase_C"/>
    <property type="match status" value="1"/>
</dbReference>
<proteinExistence type="predicted"/>
<evidence type="ECO:0000259" key="5">
    <source>
        <dbReference type="Pfam" id="PF07992"/>
    </source>
</evidence>
<dbReference type="InterPro" id="IPR028202">
    <property type="entry name" value="Reductase_C"/>
</dbReference>
<dbReference type="SUPFAM" id="SSF51905">
    <property type="entry name" value="FAD/NAD(P)-binding domain"/>
    <property type="match status" value="1"/>
</dbReference>
<keyword evidence="2" id="KW-0285">Flavoprotein</keyword>
<sequence>MATYVIVGAGLAGAKAAQTLREEGFDGEIVLIGAETERPYERPPLSKGYLLGRSARDDIFVHAPDWYADHGVDLRLGMRVTRIELEHHLVRLGDGSRQPYDKLLVATGAVPRRLPGPAYYLRTVEDSEAIARRFAEGSSVLVVGASWIGLETAAAARAAGCEVTVVEPEPTALNRALGRELGELFARLHARKGVDLRFGTAAAEITDTGVRLSSGERLSADLVVAGIGAAPEVGLARDAGLDVGQGILTDAALRTSHPDVYAAGDVAEFFHPLYGRRIRVEHWANALHGGPAAARSMLGQEVVYDRLPYFYTDQYELGMEFSGDIEGHDEIVYRGDPESLEFIAYWLRGGRVFAGMNVNTWDVVDDIQELIRSGVTVDPKELSSG</sequence>
<evidence type="ECO:0000256" key="3">
    <source>
        <dbReference type="ARBA" id="ARBA00022827"/>
    </source>
</evidence>
<dbReference type="InterPro" id="IPR050446">
    <property type="entry name" value="FAD-oxidoreductase/Apoptosis"/>
</dbReference>
<keyword evidence="3" id="KW-0274">FAD</keyword>
<evidence type="ECO:0000259" key="6">
    <source>
        <dbReference type="Pfam" id="PF14759"/>
    </source>
</evidence>
<organism evidence="7 8">
    <name type="scientific">Nonomuraea antimicrobica</name>
    <dbReference type="NCBI Taxonomy" id="561173"/>
    <lineage>
        <taxon>Bacteria</taxon>
        <taxon>Bacillati</taxon>
        <taxon>Actinomycetota</taxon>
        <taxon>Actinomycetes</taxon>
        <taxon>Streptosporangiales</taxon>
        <taxon>Streptosporangiaceae</taxon>
        <taxon>Nonomuraea</taxon>
    </lineage>
</organism>
<evidence type="ECO:0000256" key="4">
    <source>
        <dbReference type="ARBA" id="ARBA00023002"/>
    </source>
</evidence>
<accession>A0ABP7DPM4</accession>
<protein>
    <submittedName>
        <fullName evidence="7">FAD-dependent oxidoreductase</fullName>
    </submittedName>
</protein>
<dbReference type="Gene3D" id="3.50.50.60">
    <property type="entry name" value="FAD/NAD(P)-binding domain"/>
    <property type="match status" value="2"/>
</dbReference>
<evidence type="ECO:0000256" key="1">
    <source>
        <dbReference type="ARBA" id="ARBA00001974"/>
    </source>
</evidence>
<keyword evidence="8" id="KW-1185">Reference proteome</keyword>
<dbReference type="Pfam" id="PF07992">
    <property type="entry name" value="Pyr_redox_2"/>
    <property type="match status" value="1"/>
</dbReference>
<gene>
    <name evidence="7" type="ORF">GCM10022224_085160</name>
</gene>
<feature type="domain" description="Reductase C-terminal" evidence="6">
    <location>
        <begin position="309"/>
        <end position="382"/>
    </location>
</feature>
<evidence type="ECO:0000313" key="7">
    <source>
        <dbReference type="EMBL" id="GAA3706567.1"/>
    </source>
</evidence>
<dbReference type="Gene3D" id="3.30.390.30">
    <property type="match status" value="1"/>
</dbReference>
<evidence type="ECO:0000313" key="8">
    <source>
        <dbReference type="Proteomes" id="UP001500902"/>
    </source>
</evidence>
<feature type="domain" description="FAD/NAD(P)-binding" evidence="5">
    <location>
        <begin position="4"/>
        <end position="288"/>
    </location>
</feature>
<dbReference type="InterPro" id="IPR016156">
    <property type="entry name" value="FAD/NAD-linked_Rdtase_dimer_sf"/>
</dbReference>
<dbReference type="RefSeq" id="WP_344892167.1">
    <property type="nucleotide sequence ID" value="NZ_BAAAZP010000187.1"/>
</dbReference>
<comment type="caution">
    <text evidence="7">The sequence shown here is derived from an EMBL/GenBank/DDBJ whole genome shotgun (WGS) entry which is preliminary data.</text>
</comment>
<comment type="cofactor">
    <cofactor evidence="1">
        <name>FAD</name>
        <dbReference type="ChEBI" id="CHEBI:57692"/>
    </cofactor>
</comment>
<dbReference type="PANTHER" id="PTHR43557">
    <property type="entry name" value="APOPTOSIS-INDUCING FACTOR 1"/>
    <property type="match status" value="1"/>
</dbReference>
<name>A0ABP7DPM4_9ACTN</name>
<dbReference type="SUPFAM" id="SSF55424">
    <property type="entry name" value="FAD/NAD-linked reductases, dimerisation (C-terminal) domain"/>
    <property type="match status" value="1"/>
</dbReference>
<dbReference type="Proteomes" id="UP001500902">
    <property type="component" value="Unassembled WGS sequence"/>
</dbReference>
<dbReference type="InterPro" id="IPR036188">
    <property type="entry name" value="FAD/NAD-bd_sf"/>
</dbReference>
<dbReference type="PRINTS" id="PR00469">
    <property type="entry name" value="PNDRDTASEII"/>
</dbReference>
<evidence type="ECO:0000256" key="2">
    <source>
        <dbReference type="ARBA" id="ARBA00022630"/>
    </source>
</evidence>
<dbReference type="PANTHER" id="PTHR43557:SF2">
    <property type="entry name" value="RIESKE DOMAIN-CONTAINING PROTEIN-RELATED"/>
    <property type="match status" value="1"/>
</dbReference>
<dbReference type="PRINTS" id="PR00368">
    <property type="entry name" value="FADPNR"/>
</dbReference>